<organism evidence="9 10">
    <name type="scientific">Segatella oris F0302</name>
    <dbReference type="NCBI Taxonomy" id="649760"/>
    <lineage>
        <taxon>Bacteria</taxon>
        <taxon>Pseudomonadati</taxon>
        <taxon>Bacteroidota</taxon>
        <taxon>Bacteroidia</taxon>
        <taxon>Bacteroidales</taxon>
        <taxon>Prevotellaceae</taxon>
        <taxon>Segatella</taxon>
    </lineage>
</organism>
<name>D1QSA0_9BACT</name>
<feature type="domain" description="Acyltransferase 3" evidence="8">
    <location>
        <begin position="1"/>
        <end position="277"/>
    </location>
</feature>
<keyword evidence="3" id="KW-1003">Cell membrane</keyword>
<feature type="transmembrane region" description="Helical" evidence="7">
    <location>
        <begin position="121"/>
        <end position="138"/>
    </location>
</feature>
<feature type="transmembrane region" description="Helical" evidence="7">
    <location>
        <begin position="34"/>
        <end position="50"/>
    </location>
</feature>
<evidence type="ECO:0000259" key="8">
    <source>
        <dbReference type="Pfam" id="PF01757"/>
    </source>
</evidence>
<evidence type="ECO:0000256" key="7">
    <source>
        <dbReference type="SAM" id="Phobius"/>
    </source>
</evidence>
<dbReference type="EMBL" id="ACUZ02000033">
    <property type="protein sequence ID" value="EFB31855.1"/>
    <property type="molecule type" value="Genomic_DNA"/>
</dbReference>
<feature type="transmembrane region" description="Helical" evidence="7">
    <location>
        <begin position="222"/>
        <end position="244"/>
    </location>
</feature>
<evidence type="ECO:0000256" key="3">
    <source>
        <dbReference type="ARBA" id="ARBA00022475"/>
    </source>
</evidence>
<dbReference type="Proteomes" id="UP000004079">
    <property type="component" value="Unassembled WGS sequence"/>
</dbReference>
<evidence type="ECO:0000313" key="9">
    <source>
        <dbReference type="EMBL" id="EFB31855.1"/>
    </source>
</evidence>
<evidence type="ECO:0000256" key="6">
    <source>
        <dbReference type="ARBA" id="ARBA00023136"/>
    </source>
</evidence>
<dbReference type="AlphaFoldDB" id="D1QSA0"/>
<keyword evidence="4 7" id="KW-0812">Transmembrane</keyword>
<comment type="similarity">
    <text evidence="2">Belongs to the acyltransferase 3 family.</text>
</comment>
<evidence type="ECO:0000256" key="2">
    <source>
        <dbReference type="ARBA" id="ARBA00007400"/>
    </source>
</evidence>
<dbReference type="PANTHER" id="PTHR40074:SF2">
    <property type="entry name" value="O-ACETYLTRANSFERASE WECH"/>
    <property type="match status" value="1"/>
</dbReference>
<accession>D1QSA0</accession>
<comment type="subcellular location">
    <subcellularLocation>
        <location evidence="1">Cell membrane</location>
        <topology evidence="1">Multi-pass membrane protein</topology>
    </subcellularLocation>
</comment>
<keyword evidence="6 7" id="KW-0472">Membrane</keyword>
<dbReference type="InterPro" id="IPR002656">
    <property type="entry name" value="Acyl_transf_3_dom"/>
</dbReference>
<dbReference type="HOGENOM" id="CLU_082407_0_0_10"/>
<sequence>MPAFIAVSGWLLFRGDLSSYTKEEYLKSCKRRSLQLLVPYFVWIIITFIRKGDYTLQASTDFLLYPDHSFWFLWVLFWIFAIFRLAQLVAFNLKINEIWIIFCTCLLLLGLMVTMEIRILGFQFLSYYFLFYTVGYFLHKFKAFKLKVKWNRITLVIFFLLWIWLAWGWTMHGLPSWIPAIPHLPSSLLQYAYRGFTALVAILIINSIAPKILNNTHPLNNILCHLGIVSLGLYVVHLSIMDYIVDGIQTAMPSLSTWACIFLAFIMALTISYFIVWLLNKNKYTAIIFIGKYH</sequence>
<evidence type="ECO:0000313" key="10">
    <source>
        <dbReference type="Proteomes" id="UP000004079"/>
    </source>
</evidence>
<dbReference type="GO" id="GO:0016413">
    <property type="term" value="F:O-acetyltransferase activity"/>
    <property type="evidence" value="ECO:0007669"/>
    <property type="project" value="TreeGrafter"/>
</dbReference>
<dbReference type="PANTHER" id="PTHR40074">
    <property type="entry name" value="O-ACETYLTRANSFERASE WECH"/>
    <property type="match status" value="1"/>
</dbReference>
<keyword evidence="5 7" id="KW-1133">Transmembrane helix</keyword>
<reference evidence="9 10" key="1">
    <citation type="submission" date="2009-11" db="EMBL/GenBank/DDBJ databases">
        <authorList>
            <person name="Weinstock G."/>
            <person name="Sodergren E."/>
            <person name="Clifton S."/>
            <person name="Fulton L."/>
            <person name="Fulton B."/>
            <person name="Courtney L."/>
            <person name="Fronick C."/>
            <person name="Harrison M."/>
            <person name="Strong C."/>
            <person name="Farmer C."/>
            <person name="Delahaunty K."/>
            <person name="Markovic C."/>
            <person name="Hall O."/>
            <person name="Minx P."/>
            <person name="Tomlinson C."/>
            <person name="Mitreva M."/>
            <person name="Nelson J."/>
            <person name="Hou S."/>
            <person name="Wollam A."/>
            <person name="Pepin K.H."/>
            <person name="Johnson M."/>
            <person name="Bhonagiri V."/>
            <person name="Nash W.E."/>
            <person name="Warren W."/>
            <person name="Chinwalla A."/>
            <person name="Mardis E.R."/>
            <person name="Wilson R.K."/>
        </authorList>
    </citation>
    <scope>NUCLEOTIDE SEQUENCE [LARGE SCALE GENOMIC DNA]</scope>
    <source>
        <strain evidence="9 10">F0302</strain>
    </source>
</reference>
<feature type="transmembrane region" description="Helical" evidence="7">
    <location>
        <begin position="191"/>
        <end position="210"/>
    </location>
</feature>
<evidence type="ECO:0000256" key="1">
    <source>
        <dbReference type="ARBA" id="ARBA00004651"/>
    </source>
</evidence>
<dbReference type="GO" id="GO:0009246">
    <property type="term" value="P:enterobacterial common antigen biosynthetic process"/>
    <property type="evidence" value="ECO:0007669"/>
    <property type="project" value="TreeGrafter"/>
</dbReference>
<comment type="caution">
    <text evidence="9">The sequence shown here is derived from an EMBL/GenBank/DDBJ whole genome shotgun (WGS) entry which is preliminary data.</text>
</comment>
<feature type="transmembrane region" description="Helical" evidence="7">
    <location>
        <begin position="256"/>
        <end position="279"/>
    </location>
</feature>
<feature type="transmembrane region" description="Helical" evidence="7">
    <location>
        <begin position="98"/>
        <end position="115"/>
    </location>
</feature>
<dbReference type="GO" id="GO:0005886">
    <property type="term" value="C:plasma membrane"/>
    <property type="evidence" value="ECO:0007669"/>
    <property type="project" value="UniProtKB-SubCell"/>
</dbReference>
<evidence type="ECO:0000256" key="4">
    <source>
        <dbReference type="ARBA" id="ARBA00022692"/>
    </source>
</evidence>
<feature type="transmembrane region" description="Helical" evidence="7">
    <location>
        <begin position="70"/>
        <end position="91"/>
    </location>
</feature>
<dbReference type="Pfam" id="PF01757">
    <property type="entry name" value="Acyl_transf_3"/>
    <property type="match status" value="1"/>
</dbReference>
<gene>
    <name evidence="9" type="ORF">HMPREF0971_01857</name>
</gene>
<evidence type="ECO:0000256" key="5">
    <source>
        <dbReference type="ARBA" id="ARBA00022989"/>
    </source>
</evidence>
<proteinExistence type="inferred from homology"/>
<protein>
    <recommendedName>
        <fullName evidence="8">Acyltransferase 3 domain-containing protein</fullName>
    </recommendedName>
</protein>
<feature type="transmembrane region" description="Helical" evidence="7">
    <location>
        <begin position="150"/>
        <end position="171"/>
    </location>
</feature>